<name>A0ACB9YLG5_9PEZI</name>
<gene>
    <name evidence="1" type="ORF">F4820DRAFT_118622</name>
</gene>
<evidence type="ECO:0000313" key="2">
    <source>
        <dbReference type="Proteomes" id="UP001497700"/>
    </source>
</evidence>
<evidence type="ECO:0000313" key="1">
    <source>
        <dbReference type="EMBL" id="KAI4860229.1"/>
    </source>
</evidence>
<accession>A0ACB9YLG5</accession>
<sequence>MAVGERSYDLWWDNKLIRKTVSYFLNAARTATSSMVTDTVSAYCRYSSPGRGVYNEAAQRWEMVSVANAEERKQGNNYYKCDNYPGYAGPSALPPTRRRRAINSGVEEELLLELVDTNSTSLDVSVSAGLVADVFQAMSFNLERKSPFTSRAMASGSGSFLDPSAWLYLCDASEDDVDASANTYSCGTDPSGDDVDDDGGWGDSPSPSPTATSSALASTTSSAPATTTTKPACNFWQALFMFNDDCSFEPDDILGTGTRSY</sequence>
<reference evidence="1 2" key="1">
    <citation type="journal article" date="2022" name="New Phytol.">
        <title>Ecological generalism drives hyperdiversity of secondary metabolite gene clusters in xylarialean endophytes.</title>
        <authorList>
            <person name="Franco M.E.E."/>
            <person name="Wisecaver J.H."/>
            <person name="Arnold A.E."/>
            <person name="Ju Y.M."/>
            <person name="Slot J.C."/>
            <person name="Ahrendt S."/>
            <person name="Moore L.P."/>
            <person name="Eastman K.E."/>
            <person name="Scott K."/>
            <person name="Konkel Z."/>
            <person name="Mondo S.J."/>
            <person name="Kuo A."/>
            <person name="Hayes R.D."/>
            <person name="Haridas S."/>
            <person name="Andreopoulos B."/>
            <person name="Riley R."/>
            <person name="LaButti K."/>
            <person name="Pangilinan J."/>
            <person name="Lipzen A."/>
            <person name="Amirebrahimi M."/>
            <person name="Yan J."/>
            <person name="Adam C."/>
            <person name="Keymanesh K."/>
            <person name="Ng V."/>
            <person name="Louie K."/>
            <person name="Northen T."/>
            <person name="Drula E."/>
            <person name="Henrissat B."/>
            <person name="Hsieh H.M."/>
            <person name="Youens-Clark K."/>
            <person name="Lutzoni F."/>
            <person name="Miadlikowska J."/>
            <person name="Eastwood D.C."/>
            <person name="Hamelin R.C."/>
            <person name="Grigoriev I.V."/>
            <person name="U'Ren J.M."/>
        </authorList>
    </citation>
    <scope>NUCLEOTIDE SEQUENCE [LARGE SCALE GENOMIC DNA]</scope>
    <source>
        <strain evidence="1 2">CBS 119005</strain>
    </source>
</reference>
<dbReference type="Proteomes" id="UP001497700">
    <property type="component" value="Unassembled WGS sequence"/>
</dbReference>
<dbReference type="EMBL" id="MU393594">
    <property type="protein sequence ID" value="KAI4860229.1"/>
    <property type="molecule type" value="Genomic_DNA"/>
</dbReference>
<proteinExistence type="predicted"/>
<protein>
    <submittedName>
        <fullName evidence="1">Uncharacterized protein</fullName>
    </submittedName>
</protein>
<comment type="caution">
    <text evidence="1">The sequence shown here is derived from an EMBL/GenBank/DDBJ whole genome shotgun (WGS) entry which is preliminary data.</text>
</comment>
<keyword evidence="2" id="KW-1185">Reference proteome</keyword>
<organism evidence="1 2">
    <name type="scientific">Hypoxylon rubiginosum</name>
    <dbReference type="NCBI Taxonomy" id="110542"/>
    <lineage>
        <taxon>Eukaryota</taxon>
        <taxon>Fungi</taxon>
        <taxon>Dikarya</taxon>
        <taxon>Ascomycota</taxon>
        <taxon>Pezizomycotina</taxon>
        <taxon>Sordariomycetes</taxon>
        <taxon>Xylariomycetidae</taxon>
        <taxon>Xylariales</taxon>
        <taxon>Hypoxylaceae</taxon>
        <taxon>Hypoxylon</taxon>
    </lineage>
</organism>